<proteinExistence type="predicted"/>
<gene>
    <name evidence="2" type="primary">aslA</name>
    <name evidence="2" type="ORF">GCM10007383_28160</name>
</gene>
<dbReference type="InterPro" id="IPR052701">
    <property type="entry name" value="GAG_Ulvan_Degrading_Sulfatases"/>
</dbReference>
<protein>
    <submittedName>
        <fullName evidence="2">N-acetylgalactosamine-6-sulfatase</fullName>
    </submittedName>
</protein>
<evidence type="ECO:0000313" key="2">
    <source>
        <dbReference type="EMBL" id="GGW41897.1"/>
    </source>
</evidence>
<dbReference type="InterPro" id="IPR000917">
    <property type="entry name" value="Sulfatase_N"/>
</dbReference>
<dbReference type="RefSeq" id="WP_084418849.1">
    <property type="nucleotide sequence ID" value="NZ_BMWP01000021.1"/>
</dbReference>
<dbReference type="EMBL" id="BMWP01000021">
    <property type="protein sequence ID" value="GGW41897.1"/>
    <property type="molecule type" value="Genomic_DNA"/>
</dbReference>
<organism evidence="2 3">
    <name type="scientific">Arenibacter certesii</name>
    <dbReference type="NCBI Taxonomy" id="228955"/>
    <lineage>
        <taxon>Bacteria</taxon>
        <taxon>Pseudomonadati</taxon>
        <taxon>Bacteroidota</taxon>
        <taxon>Flavobacteriia</taxon>
        <taxon>Flavobacteriales</taxon>
        <taxon>Flavobacteriaceae</taxon>
        <taxon>Arenibacter</taxon>
    </lineage>
</organism>
<comment type="caution">
    <text evidence="2">The sequence shown here is derived from an EMBL/GenBank/DDBJ whole genome shotgun (WGS) entry which is preliminary data.</text>
</comment>
<name>A0A918J1H3_9FLAO</name>
<dbReference type="InterPro" id="IPR017850">
    <property type="entry name" value="Alkaline_phosphatase_core_sf"/>
</dbReference>
<evidence type="ECO:0000259" key="1">
    <source>
        <dbReference type="Pfam" id="PF00884"/>
    </source>
</evidence>
<reference evidence="2" key="1">
    <citation type="journal article" date="2014" name="Int. J. Syst. Evol. Microbiol.">
        <title>Complete genome sequence of Corynebacterium casei LMG S-19264T (=DSM 44701T), isolated from a smear-ripened cheese.</title>
        <authorList>
            <consortium name="US DOE Joint Genome Institute (JGI-PGF)"/>
            <person name="Walter F."/>
            <person name="Albersmeier A."/>
            <person name="Kalinowski J."/>
            <person name="Ruckert C."/>
        </authorList>
    </citation>
    <scope>NUCLEOTIDE SEQUENCE</scope>
    <source>
        <strain evidence="2">KCTC 12113</strain>
    </source>
</reference>
<dbReference type="PANTHER" id="PTHR43751">
    <property type="entry name" value="SULFATASE"/>
    <property type="match status" value="1"/>
</dbReference>
<accession>A0A918J1H3</accession>
<dbReference type="Pfam" id="PF00884">
    <property type="entry name" value="Sulfatase"/>
    <property type="match status" value="1"/>
</dbReference>
<evidence type="ECO:0000313" key="3">
    <source>
        <dbReference type="Proteomes" id="UP000634668"/>
    </source>
</evidence>
<dbReference type="AlphaFoldDB" id="A0A918J1H3"/>
<dbReference type="PANTHER" id="PTHR43751:SF3">
    <property type="entry name" value="SULFATASE N-TERMINAL DOMAIN-CONTAINING PROTEIN"/>
    <property type="match status" value="1"/>
</dbReference>
<dbReference type="CDD" id="cd16145">
    <property type="entry name" value="ARS_like"/>
    <property type="match status" value="1"/>
</dbReference>
<feature type="domain" description="Sulfatase N-terminal" evidence="1">
    <location>
        <begin position="32"/>
        <end position="372"/>
    </location>
</feature>
<reference evidence="2" key="2">
    <citation type="submission" date="2020-09" db="EMBL/GenBank/DDBJ databases">
        <authorList>
            <person name="Sun Q."/>
            <person name="Kim S."/>
        </authorList>
    </citation>
    <scope>NUCLEOTIDE SEQUENCE</scope>
    <source>
        <strain evidence="2">KCTC 12113</strain>
    </source>
</reference>
<sequence>MKRINYKTMTLLISMATLSNSCETTTDIVQKPNIIFILSDDLSYGDLSINGQKEFTTPNIDKLASGGIQFTNAYAGASECAPSRASLLTGSHMGHSRIRSNRSIRGQDYLKDEDFTVAELLKKAGYTTCFTGKWGVGLPGTEGVPYLQGFDHSYGFYDQRRATGFYPNFLMENEKKVVFPENFGFKGKHTYDGNGKLILDGVENPDKVINSQDYLHEKAIQFIKNNKKTPFFLYYATQLPHGPVITPDIGKFKDKPWEQKHKEWAGMVDHLDRHVGEIIKTLEDLGEAENTIIFFAGDNGYSQWGYFNRNPWEDDPIFKNKGPWPNGKFIIKDGGMRIPYFVYWPGKIQSAISNHVTALYDFLATAGQLAGIEEYESDGISLVPTLMGNPEKQLVHDYLYWENGSFGTSEQIYWNSHRQSLRVGDYFIFREHPEALIEVYDLTKDLQCENNLAGEVDDVVQQAKEYMEEAHTDSEWYVNPGESEKEIHVKRAEAEREGTLQESIWPNANY</sequence>
<dbReference type="Proteomes" id="UP000634668">
    <property type="component" value="Unassembled WGS sequence"/>
</dbReference>
<dbReference type="Gene3D" id="3.40.720.10">
    <property type="entry name" value="Alkaline Phosphatase, subunit A"/>
    <property type="match status" value="1"/>
</dbReference>
<keyword evidence="3" id="KW-1185">Reference proteome</keyword>
<dbReference type="SUPFAM" id="SSF53649">
    <property type="entry name" value="Alkaline phosphatase-like"/>
    <property type="match status" value="1"/>
</dbReference>